<dbReference type="Proteomes" id="UP001732700">
    <property type="component" value="Chromosome 6C"/>
</dbReference>
<sequence length="566" mass="61812">MALVKIAPIVLVTPFNVTTDSYDTFIQNVRVALAGSKPDTVKGPTSKVERPVLAKETAPDKQPPRWIHVQLRGKKGEAPKVAIRSDNAYIIGFTNSKGKWYQLSKTGTKDKLVDDNPVMAGFDGNYNTLIGGVNNLPTLNLNNFSMAEAAATLWNKTSLYGNDDVNGDDDIDDKETAMLRALSVKEAVATLAVAVCEAARFIPVSKVISEGWTEQRVSVTTKEVNYIKEWGDLSSALLGWKKKGYKDDKTFFDKFKDIGITDGEQALAVVGLVKLVIRSNTLVTTVYMASALTEEQLLAYDELPKQGRYMAEVFAVRIPAIAGGDLPSGTISFHGGHYCSDFIYSWSPPEEHTSQQTCDSQGNIVLTGPSVAMSAYGPIVFSLDLEDSSRGQADGEEEVEENTRRIVCDAVGGDFSKYNRVISETVRTAYGPAEVIYAILSNGVQGRVEVKLVGQQSGDEEDGAFLGRIVARSKLFDVSCVLFHNEADKGVHVRQGELVPLARQALAVPLHMPLTIELDLRRCSGDEIVSGQLEFKTAIDGLHTERLVGVNGAEFEVTIVWSEYPW</sequence>
<evidence type="ECO:0000313" key="2">
    <source>
        <dbReference type="Proteomes" id="UP001732700"/>
    </source>
</evidence>
<organism evidence="1 2">
    <name type="scientific">Avena sativa</name>
    <name type="common">Oat</name>
    <dbReference type="NCBI Taxonomy" id="4498"/>
    <lineage>
        <taxon>Eukaryota</taxon>
        <taxon>Viridiplantae</taxon>
        <taxon>Streptophyta</taxon>
        <taxon>Embryophyta</taxon>
        <taxon>Tracheophyta</taxon>
        <taxon>Spermatophyta</taxon>
        <taxon>Magnoliopsida</taxon>
        <taxon>Liliopsida</taxon>
        <taxon>Poales</taxon>
        <taxon>Poaceae</taxon>
        <taxon>BOP clade</taxon>
        <taxon>Pooideae</taxon>
        <taxon>Poodae</taxon>
        <taxon>Poeae</taxon>
        <taxon>Poeae Chloroplast Group 1 (Aveneae type)</taxon>
        <taxon>Aveninae</taxon>
        <taxon>Avena</taxon>
    </lineage>
</organism>
<name>A0ACD5ZDF4_AVESA</name>
<evidence type="ECO:0000313" key="1">
    <source>
        <dbReference type="EnsemblPlants" id="AVESA.00010b.r2.6CG1148890.1.CDS"/>
    </source>
</evidence>
<dbReference type="EnsemblPlants" id="AVESA.00010b.r2.6CG1148890.1">
    <property type="protein sequence ID" value="AVESA.00010b.r2.6CG1148890.1.CDS"/>
    <property type="gene ID" value="AVESA.00010b.r2.6CG1148890"/>
</dbReference>
<keyword evidence="2" id="KW-1185">Reference proteome</keyword>
<reference evidence="1" key="2">
    <citation type="submission" date="2025-09" db="UniProtKB">
        <authorList>
            <consortium name="EnsemblPlants"/>
        </authorList>
    </citation>
    <scope>IDENTIFICATION</scope>
</reference>
<reference evidence="1" key="1">
    <citation type="submission" date="2021-05" db="EMBL/GenBank/DDBJ databases">
        <authorList>
            <person name="Scholz U."/>
            <person name="Mascher M."/>
            <person name="Fiebig A."/>
        </authorList>
    </citation>
    <scope>NUCLEOTIDE SEQUENCE [LARGE SCALE GENOMIC DNA]</scope>
</reference>
<proteinExistence type="predicted"/>
<accession>A0ACD5ZDF4</accession>
<protein>
    <submittedName>
        <fullName evidence="1">Uncharacterized protein</fullName>
    </submittedName>
</protein>